<organism evidence="5 6">
    <name type="scientific">Agromyces fucosus</name>
    <dbReference type="NCBI Taxonomy" id="41985"/>
    <lineage>
        <taxon>Bacteria</taxon>
        <taxon>Bacillati</taxon>
        <taxon>Actinomycetota</taxon>
        <taxon>Actinomycetes</taxon>
        <taxon>Micrococcales</taxon>
        <taxon>Microbacteriaceae</taxon>
        <taxon>Agromyces</taxon>
    </lineage>
</organism>
<accession>A0A4Q2JTH0</accession>
<dbReference type="Proteomes" id="UP000292935">
    <property type="component" value="Unassembled WGS sequence"/>
</dbReference>
<dbReference type="EMBL" id="SDPO01000002">
    <property type="protein sequence ID" value="RXZ49620.1"/>
    <property type="molecule type" value="Genomic_DNA"/>
</dbReference>
<feature type="active site" description="Nucleophile" evidence="1">
    <location>
        <position position="211"/>
    </location>
</feature>
<dbReference type="GO" id="GO:0005976">
    <property type="term" value="P:polysaccharide metabolic process"/>
    <property type="evidence" value="ECO:0007669"/>
    <property type="project" value="TreeGrafter"/>
</dbReference>
<evidence type="ECO:0000256" key="2">
    <source>
        <dbReference type="PIRSR" id="PIRSR639069-2"/>
    </source>
</evidence>
<dbReference type="InterPro" id="IPR039069">
    <property type="entry name" value="CE7"/>
</dbReference>
<protein>
    <submittedName>
        <fullName evidence="5">Deacetylase</fullName>
    </submittedName>
</protein>
<name>A0A4Q2JTH0_9MICO</name>
<dbReference type="SUPFAM" id="SSF53474">
    <property type="entry name" value="alpha/beta-Hydrolases"/>
    <property type="match status" value="1"/>
</dbReference>
<reference evidence="5 6" key="1">
    <citation type="submission" date="2019-01" db="EMBL/GenBank/DDBJ databases">
        <authorList>
            <person name="Li J."/>
        </authorList>
    </citation>
    <scope>NUCLEOTIDE SEQUENCE [LARGE SCALE GENOMIC DNA]</scope>
    <source>
        <strain evidence="5 6">CCUG 35506</strain>
    </source>
</reference>
<evidence type="ECO:0000259" key="4">
    <source>
        <dbReference type="Pfam" id="PF05448"/>
    </source>
</evidence>
<dbReference type="PANTHER" id="PTHR40111:SF1">
    <property type="entry name" value="CEPHALOSPORIN-C DEACETYLASE"/>
    <property type="match status" value="1"/>
</dbReference>
<gene>
    <name evidence="5" type="ORF">ESP57_10480</name>
</gene>
<feature type="active site" description="Charge relay system" evidence="1">
    <location>
        <position position="293"/>
    </location>
</feature>
<evidence type="ECO:0000313" key="6">
    <source>
        <dbReference type="Proteomes" id="UP000292935"/>
    </source>
</evidence>
<evidence type="ECO:0000313" key="5">
    <source>
        <dbReference type="EMBL" id="RXZ49620.1"/>
    </source>
</evidence>
<dbReference type="Gene3D" id="3.40.50.1820">
    <property type="entry name" value="alpha/beta hydrolase"/>
    <property type="match status" value="1"/>
</dbReference>
<dbReference type="PANTHER" id="PTHR40111">
    <property type="entry name" value="CEPHALOSPORIN-C DEACETYLASE"/>
    <property type="match status" value="1"/>
</dbReference>
<feature type="domain" description="Acetyl xylan esterase" evidence="4">
    <location>
        <begin position="50"/>
        <end position="320"/>
    </location>
</feature>
<dbReference type="OrthoDB" id="9770528at2"/>
<evidence type="ECO:0000256" key="3">
    <source>
        <dbReference type="SAM" id="MobiDB-lite"/>
    </source>
</evidence>
<sequence length="350" mass="37363">MHPLCDSVNGNATSGADSVDHADSREDHAVTNSPSEELTEYSVTALLTPPGPPEEPADFDEFWRGTFEAYGAGRVGWEATRDLDATETHQVRQIRFDSSAGEPAVAFLMVPRLEAAIRRGLVIGHGYGGRTAPDLDQVPADTAAIFPAAPGTLPNTGSRFPALPDEHVLAGIAHRDTYSHRFAAADVWRAATVLLDAAPAAAAALDFSGGSFGGGIGAMALPWDARFRRASLDVPSFGHHAIRLTRRCTGSGEAVRQHVQEHPEAREVLGYFDAAVAARRIRVPVHVAAAVLDPAVDPRGQFAVFHALTGPKRLTVRANGHLDGQIAEVSERMARQHAADFFALPDDRLA</sequence>
<feature type="region of interest" description="Disordered" evidence="3">
    <location>
        <begin position="1"/>
        <end position="39"/>
    </location>
</feature>
<dbReference type="InterPro" id="IPR008391">
    <property type="entry name" value="AXE1_dom"/>
</dbReference>
<proteinExistence type="predicted"/>
<dbReference type="Pfam" id="PF05448">
    <property type="entry name" value="AXE1"/>
    <property type="match status" value="1"/>
</dbReference>
<comment type="caution">
    <text evidence="5">The sequence shown here is derived from an EMBL/GenBank/DDBJ whole genome shotgun (WGS) entry which is preliminary data.</text>
</comment>
<dbReference type="InterPro" id="IPR029058">
    <property type="entry name" value="AB_hydrolase_fold"/>
</dbReference>
<feature type="compositionally biased region" description="Basic and acidic residues" evidence="3">
    <location>
        <begin position="18"/>
        <end position="29"/>
    </location>
</feature>
<dbReference type="GO" id="GO:0052689">
    <property type="term" value="F:carboxylic ester hydrolase activity"/>
    <property type="evidence" value="ECO:0007669"/>
    <property type="project" value="TreeGrafter"/>
</dbReference>
<evidence type="ECO:0000256" key="1">
    <source>
        <dbReference type="PIRSR" id="PIRSR639069-1"/>
    </source>
</evidence>
<feature type="active site" description="Charge relay system" evidence="1">
    <location>
        <position position="321"/>
    </location>
</feature>
<keyword evidence="6" id="KW-1185">Reference proteome</keyword>
<dbReference type="AlphaFoldDB" id="A0A4Q2JTH0"/>
<feature type="binding site" evidence="2">
    <location>
        <position position="127"/>
    </location>
    <ligand>
        <name>substrate</name>
    </ligand>
</feature>